<dbReference type="RefSeq" id="XP_044541833.1">
    <property type="nucleotide sequence ID" value="XM_044689567.1"/>
</dbReference>
<dbReference type="InterPro" id="IPR036866">
    <property type="entry name" value="RibonucZ/Hydroxyglut_hydro"/>
</dbReference>
<dbReference type="GO" id="GO:0042781">
    <property type="term" value="F:3'-tRNA processing endoribonuclease activity"/>
    <property type="evidence" value="ECO:0007669"/>
    <property type="project" value="TreeGrafter"/>
</dbReference>
<dbReference type="PANTHER" id="PTHR46018:SF2">
    <property type="entry name" value="ZINC PHOSPHODIESTERASE ELAC PROTEIN 1"/>
    <property type="match status" value="1"/>
</dbReference>
<accession>A0AA88GD48</accession>
<protein>
    <submittedName>
        <fullName evidence="1">Uncharacterized protein</fullName>
    </submittedName>
</protein>
<dbReference type="GO" id="GO:0005634">
    <property type="term" value="C:nucleus"/>
    <property type="evidence" value="ECO:0007669"/>
    <property type="project" value="TreeGrafter"/>
</dbReference>
<evidence type="ECO:0000313" key="1">
    <source>
        <dbReference type="EMBL" id="KAG2372658.1"/>
    </source>
</evidence>
<proteinExistence type="predicted"/>
<dbReference type="Gene3D" id="3.60.15.10">
    <property type="entry name" value="Ribonuclease Z/Hydroxyacylglutathione hydrolase-like"/>
    <property type="match status" value="1"/>
</dbReference>
<dbReference type="PANTHER" id="PTHR46018">
    <property type="entry name" value="ZINC PHOSPHODIESTERASE ELAC PROTEIN 1"/>
    <property type="match status" value="1"/>
</dbReference>
<dbReference type="GeneID" id="68106119"/>
<sequence length="405" mass="46585">MVRHYLYRYLSLPHSMMTNDSSDHHHDDQCSHSELLSQQLQHLKIFPSLESSSSSSSSSFPPFEPSLTQPTFSDHHHPHLLHHIHISTLIQTSSNKYLLINVGEGTQHILLKHKLPPNRIEVIIITQMKNTHVNGLCGLLSYILMKKTKSDDQHRSIPFLTVIGPTGLIHYIKTMFRITQTFYEKIPMIFIEIDQHGNRQFFETSQLKDKTLFIEPHLQHKENKLIENSILKYPINNKIHLYLFVNPTTMVWNNNRAQSSEKTVLNICIREVNSSGFDKQKLAHYGISNIKIKDLNENGSVELEDGRVITMDMVATHGMVTKQLVYTTIPMNTNVSCIQNHDKNTSDQDKSPTCFNPPQTSKTNICFIEAPNDQVVDTTDSPHVYPLQYYLAVTDIDTYEHKISF</sequence>
<dbReference type="Proteomes" id="UP000816034">
    <property type="component" value="Unassembled WGS sequence"/>
</dbReference>
<comment type="caution">
    <text evidence="1">The sequence shown here is derived from an EMBL/GenBank/DDBJ whole genome shotgun (WGS) entry which is preliminary data.</text>
</comment>
<reference evidence="1 2" key="1">
    <citation type="journal article" date="2018" name="BMC Genomics">
        <title>The genome of Naegleria lovaniensis, the basis for a comparative approach to unravel pathogenicity factors of the human pathogenic amoeba N. fowleri.</title>
        <authorList>
            <person name="Liechti N."/>
            <person name="Schurch N."/>
            <person name="Bruggmann R."/>
            <person name="Wittwer M."/>
        </authorList>
    </citation>
    <scope>NUCLEOTIDE SEQUENCE [LARGE SCALE GENOMIC DNA]</scope>
    <source>
        <strain evidence="1 2">ATCC 30569</strain>
    </source>
</reference>
<evidence type="ECO:0000313" key="2">
    <source>
        <dbReference type="Proteomes" id="UP000816034"/>
    </source>
</evidence>
<gene>
    <name evidence="1" type="ORF">C9374_013666</name>
</gene>
<dbReference type="AlphaFoldDB" id="A0AA88GD48"/>
<dbReference type="SUPFAM" id="SSF56281">
    <property type="entry name" value="Metallo-hydrolase/oxidoreductase"/>
    <property type="match status" value="1"/>
</dbReference>
<organism evidence="1 2">
    <name type="scientific">Naegleria lovaniensis</name>
    <name type="common">Amoeba</name>
    <dbReference type="NCBI Taxonomy" id="51637"/>
    <lineage>
        <taxon>Eukaryota</taxon>
        <taxon>Discoba</taxon>
        <taxon>Heterolobosea</taxon>
        <taxon>Tetramitia</taxon>
        <taxon>Eutetramitia</taxon>
        <taxon>Vahlkampfiidae</taxon>
        <taxon>Naegleria</taxon>
    </lineage>
</organism>
<dbReference type="EMBL" id="PYSW02000071">
    <property type="protein sequence ID" value="KAG2372658.1"/>
    <property type="molecule type" value="Genomic_DNA"/>
</dbReference>
<name>A0AA88GD48_NAELO</name>
<keyword evidence="2" id="KW-1185">Reference proteome</keyword>